<dbReference type="PROSITE" id="PS51201">
    <property type="entry name" value="RCK_N"/>
    <property type="match status" value="1"/>
</dbReference>
<dbReference type="Pfam" id="PF02254">
    <property type="entry name" value="TrkA_N"/>
    <property type="match status" value="1"/>
</dbReference>
<accession>A0A7X5UR66</accession>
<keyword evidence="4" id="KW-1185">Reference proteome</keyword>
<dbReference type="InterPro" id="IPR050721">
    <property type="entry name" value="Trk_Ktr_HKT_K-transport"/>
</dbReference>
<dbReference type="Proteomes" id="UP000545493">
    <property type="component" value="Unassembled WGS sequence"/>
</dbReference>
<dbReference type="InterPro" id="IPR036721">
    <property type="entry name" value="RCK_C_sf"/>
</dbReference>
<dbReference type="AlphaFoldDB" id="A0A7X5UR66"/>
<evidence type="ECO:0000313" key="3">
    <source>
        <dbReference type="EMBL" id="NIJ12680.1"/>
    </source>
</evidence>
<dbReference type="Pfam" id="PF02080">
    <property type="entry name" value="TrkA_C"/>
    <property type="match status" value="1"/>
</dbReference>
<gene>
    <name evidence="3" type="ORF">FHU38_003024</name>
</gene>
<evidence type="ECO:0000313" key="4">
    <source>
        <dbReference type="Proteomes" id="UP000545493"/>
    </source>
</evidence>
<dbReference type="SUPFAM" id="SSF116726">
    <property type="entry name" value="TrkA C-terminal domain-like"/>
    <property type="match status" value="1"/>
</dbReference>
<dbReference type="PANTHER" id="PTHR43833:SF8">
    <property type="entry name" value="TRK SYSTEM POTASSIUM UPTAKE PROTEIN TRKA"/>
    <property type="match status" value="1"/>
</dbReference>
<evidence type="ECO:0000259" key="2">
    <source>
        <dbReference type="PROSITE" id="PS51202"/>
    </source>
</evidence>
<reference evidence="3 4" key="1">
    <citation type="submission" date="2020-03" db="EMBL/GenBank/DDBJ databases">
        <title>Sequencing the genomes of 1000 actinobacteria strains.</title>
        <authorList>
            <person name="Klenk H.-P."/>
        </authorList>
    </citation>
    <scope>NUCLEOTIDE SEQUENCE [LARGE SCALE GENOMIC DNA]</scope>
    <source>
        <strain evidence="3 4">DSM 45685</strain>
    </source>
</reference>
<dbReference type="PANTHER" id="PTHR43833">
    <property type="entry name" value="POTASSIUM CHANNEL PROTEIN 2-RELATED-RELATED"/>
    <property type="match status" value="1"/>
</dbReference>
<dbReference type="InterPro" id="IPR006037">
    <property type="entry name" value="RCK_C"/>
</dbReference>
<feature type="domain" description="RCK N-terminal" evidence="1">
    <location>
        <begin position="32"/>
        <end position="150"/>
    </location>
</feature>
<dbReference type="SUPFAM" id="SSF51735">
    <property type="entry name" value="NAD(P)-binding Rossmann-fold domains"/>
    <property type="match status" value="1"/>
</dbReference>
<dbReference type="InterPro" id="IPR003148">
    <property type="entry name" value="RCK_N"/>
</dbReference>
<dbReference type="GO" id="GO:0006813">
    <property type="term" value="P:potassium ion transport"/>
    <property type="evidence" value="ECO:0007669"/>
    <property type="project" value="InterPro"/>
</dbReference>
<protein>
    <submittedName>
        <fullName evidence="3">Trk system potassium uptake protein TrkA</fullName>
    </submittedName>
</protein>
<dbReference type="InterPro" id="IPR036291">
    <property type="entry name" value="NAD(P)-bd_dom_sf"/>
</dbReference>
<evidence type="ECO:0000259" key="1">
    <source>
        <dbReference type="PROSITE" id="PS51201"/>
    </source>
</evidence>
<dbReference type="Gene3D" id="3.30.70.1450">
    <property type="entry name" value="Regulator of K+ conductance, C-terminal domain"/>
    <property type="match status" value="1"/>
</dbReference>
<comment type="caution">
    <text evidence="3">The sequence shown here is derived from an EMBL/GenBank/DDBJ whole genome shotgun (WGS) entry which is preliminary data.</text>
</comment>
<dbReference type="Gene3D" id="3.40.50.720">
    <property type="entry name" value="NAD(P)-binding Rossmann-like Domain"/>
    <property type="match status" value="1"/>
</dbReference>
<sequence>MSAGVLRVGSALALTVATSRQDAGARTDTGGNVYVVIMGCGRVGASLAAALERLGHEVAVIDRDRDAFRRLGSDFHGRQVVGMGFDRQVLIEAGIERAGAFAAVSSGDNSNIISARVARENFGVEHVVARIYDHKRAAVYERLGIPTVATVPWTTDRFLRTLLPDGVATSWREPSGSMALLQLPLHEDWIGRSVRDLQGATGARVAFIMRFGTGVLPESKTVLQADDVVYVAARSGTVSDVTSVASRPPQEES</sequence>
<organism evidence="3 4">
    <name type="scientific">Saccharomonospora amisosensis</name>
    <dbReference type="NCBI Taxonomy" id="1128677"/>
    <lineage>
        <taxon>Bacteria</taxon>
        <taxon>Bacillati</taxon>
        <taxon>Actinomycetota</taxon>
        <taxon>Actinomycetes</taxon>
        <taxon>Pseudonocardiales</taxon>
        <taxon>Pseudonocardiaceae</taxon>
        <taxon>Saccharomonospora</taxon>
    </lineage>
</organism>
<dbReference type="GO" id="GO:0008324">
    <property type="term" value="F:monoatomic cation transmembrane transporter activity"/>
    <property type="evidence" value="ECO:0007669"/>
    <property type="project" value="InterPro"/>
</dbReference>
<feature type="domain" description="RCK C-terminal" evidence="2">
    <location>
        <begin position="165"/>
        <end position="247"/>
    </location>
</feature>
<proteinExistence type="predicted"/>
<dbReference type="EMBL" id="JAAOYM010000001">
    <property type="protein sequence ID" value="NIJ12680.1"/>
    <property type="molecule type" value="Genomic_DNA"/>
</dbReference>
<name>A0A7X5UR66_9PSEU</name>
<dbReference type="PROSITE" id="PS51202">
    <property type="entry name" value="RCK_C"/>
    <property type="match status" value="1"/>
</dbReference>